<dbReference type="OrthoDB" id="2525607at2759"/>
<accession>A0A2T0A7N6</accession>
<protein>
    <recommendedName>
        <fullName evidence="4">Proteophosphoglycan ppg4</fullName>
    </recommendedName>
</protein>
<feature type="region of interest" description="Disordered" evidence="1">
    <location>
        <begin position="361"/>
        <end position="392"/>
    </location>
</feature>
<evidence type="ECO:0000313" key="2">
    <source>
        <dbReference type="EMBL" id="PRQ74041.1"/>
    </source>
</evidence>
<dbReference type="EMBL" id="LCTV02000007">
    <property type="protein sequence ID" value="PRQ74041.1"/>
    <property type="molecule type" value="Genomic_DNA"/>
</dbReference>
<gene>
    <name evidence="2" type="ORF">AAT19DRAFT_15608</name>
</gene>
<reference evidence="2 3" key="1">
    <citation type="journal article" date="2018" name="Elife">
        <title>Functional genomics of lipid metabolism in the oleaginous yeast Rhodosporidium toruloides.</title>
        <authorList>
            <person name="Coradetti S.T."/>
            <person name="Pinel D."/>
            <person name="Geiselman G."/>
            <person name="Ito M."/>
            <person name="Mondo S."/>
            <person name="Reilly M.C."/>
            <person name="Cheng Y.F."/>
            <person name="Bauer S."/>
            <person name="Grigoriev I."/>
            <person name="Gladden J.M."/>
            <person name="Simmons B.A."/>
            <person name="Brem R."/>
            <person name="Arkin A.P."/>
            <person name="Skerker J.M."/>
        </authorList>
    </citation>
    <scope>NUCLEOTIDE SEQUENCE [LARGE SCALE GENOMIC DNA]</scope>
    <source>
        <strain evidence="2 3">NBRC 0880</strain>
    </source>
</reference>
<dbReference type="AlphaFoldDB" id="A0A2T0A7N6"/>
<feature type="region of interest" description="Disordered" evidence="1">
    <location>
        <begin position="427"/>
        <end position="475"/>
    </location>
</feature>
<sequence length="649" mass="72917">MTAARQTFEIGSQWPLYGPEVYVELRMLRYAAEHGFQPHKLTKKRTDKRMTGKVYEIRCAHPDCPFSVSLHDSTKLAECITSHVRLTHNHTLGVGDGPSAKELEKAEGKVMAASRTELANLRMLAGYREGIENEEAKDVLWPSCEQECVLWDLRDVWGEERARELERAFREEGLLAHDYPNPSTFDGPHPLTGPREKRLSNCVTKPPVRVDVESQRPGEDRQLRRRKPDAPKKTFPKLSSSEDEQDTQAKVGKKRVVHITPPTVPPFLHSTKNWDLKAFEQNLETYTRANGFSTKKCSSNSPRLDTYTRANGFSTKECSSDSPRLAYACTVASCGWQIVLMPQFGVHDWLVDEKASAFAHKHEAGAGNDKIKTEVEKKPAANHGDPSTFRLPPEYKLPVSKIDLDKVAMRYDDGSDDEILAIDPRVAHRNRKKLPPKPGRGKSIPPPFVPAPTFDELEDEPKANRSPTFVAQPPTPDSPAYAMGAPQPVPPYFAAAASYPQPAPWYGYSPQQYPSSHFQPHWIPPVPQTPAYTHAAPPYSPYPIPLAQPVQPTTQPVTLEEYLTNLDQHGLFAYSAYAPALRRAGVHEPAQLERLAEGHLDKVEKVLRRADNTDELLLEAFMDDLKARVDEKQARSKRSEAPSWVKESQ</sequence>
<name>A0A2T0A7N6_RHOTO</name>
<dbReference type="Proteomes" id="UP000239560">
    <property type="component" value="Unassembled WGS sequence"/>
</dbReference>
<evidence type="ECO:0000256" key="1">
    <source>
        <dbReference type="SAM" id="MobiDB-lite"/>
    </source>
</evidence>
<evidence type="ECO:0008006" key="4">
    <source>
        <dbReference type="Google" id="ProtNLM"/>
    </source>
</evidence>
<organism evidence="2 3">
    <name type="scientific">Rhodotorula toruloides</name>
    <name type="common">Yeast</name>
    <name type="synonym">Rhodosporidium toruloides</name>
    <dbReference type="NCBI Taxonomy" id="5286"/>
    <lineage>
        <taxon>Eukaryota</taxon>
        <taxon>Fungi</taxon>
        <taxon>Dikarya</taxon>
        <taxon>Basidiomycota</taxon>
        <taxon>Pucciniomycotina</taxon>
        <taxon>Microbotryomycetes</taxon>
        <taxon>Sporidiobolales</taxon>
        <taxon>Sporidiobolaceae</taxon>
        <taxon>Rhodotorula</taxon>
    </lineage>
</organism>
<comment type="caution">
    <text evidence="2">The sequence shown here is derived from an EMBL/GenBank/DDBJ whole genome shotgun (WGS) entry which is preliminary data.</text>
</comment>
<feature type="region of interest" description="Disordered" evidence="1">
    <location>
        <begin position="213"/>
        <end position="253"/>
    </location>
</feature>
<feature type="region of interest" description="Disordered" evidence="1">
    <location>
        <begin position="177"/>
        <end position="200"/>
    </location>
</feature>
<feature type="compositionally biased region" description="Basic and acidic residues" evidence="1">
    <location>
        <begin position="213"/>
        <end position="232"/>
    </location>
</feature>
<feature type="compositionally biased region" description="Basic and acidic residues" evidence="1">
    <location>
        <begin position="361"/>
        <end position="379"/>
    </location>
</feature>
<proteinExistence type="predicted"/>
<evidence type="ECO:0000313" key="3">
    <source>
        <dbReference type="Proteomes" id="UP000239560"/>
    </source>
</evidence>